<evidence type="ECO:0000313" key="2">
    <source>
        <dbReference type="EMBL" id="KAB2620598.1"/>
    </source>
</evidence>
<reference evidence="2 3" key="1">
    <citation type="submission" date="2019-09" db="EMBL/GenBank/DDBJ databases">
        <authorList>
            <person name="Ou C."/>
        </authorList>
    </citation>
    <scope>NUCLEOTIDE SEQUENCE [LARGE SCALE GENOMIC DNA]</scope>
    <source>
        <strain evidence="2">S2</strain>
        <tissue evidence="2">Leaf</tissue>
    </source>
</reference>
<reference evidence="2 3" key="2">
    <citation type="submission" date="2019-11" db="EMBL/GenBank/DDBJ databases">
        <title>A de novo genome assembly of a pear dwarfing rootstock.</title>
        <authorList>
            <person name="Wang F."/>
            <person name="Wang J."/>
            <person name="Li S."/>
            <person name="Zhang Y."/>
            <person name="Fang M."/>
            <person name="Ma L."/>
            <person name="Zhao Y."/>
            <person name="Jiang S."/>
        </authorList>
    </citation>
    <scope>NUCLEOTIDE SEQUENCE [LARGE SCALE GENOMIC DNA]</scope>
    <source>
        <strain evidence="2">S2</strain>
        <tissue evidence="2">Leaf</tissue>
    </source>
</reference>
<organism evidence="2 3">
    <name type="scientific">Pyrus ussuriensis x Pyrus communis</name>
    <dbReference type="NCBI Taxonomy" id="2448454"/>
    <lineage>
        <taxon>Eukaryota</taxon>
        <taxon>Viridiplantae</taxon>
        <taxon>Streptophyta</taxon>
        <taxon>Embryophyta</taxon>
        <taxon>Tracheophyta</taxon>
        <taxon>Spermatophyta</taxon>
        <taxon>Magnoliopsida</taxon>
        <taxon>eudicotyledons</taxon>
        <taxon>Gunneridae</taxon>
        <taxon>Pentapetalae</taxon>
        <taxon>rosids</taxon>
        <taxon>fabids</taxon>
        <taxon>Rosales</taxon>
        <taxon>Rosaceae</taxon>
        <taxon>Amygdaloideae</taxon>
        <taxon>Maleae</taxon>
        <taxon>Pyrus</taxon>
    </lineage>
</organism>
<sequence length="90" mass="9764">MAISIGRQASMYIYGMILVCHRGGGGEKEKGFKLLHSLNHHKLATVIKEVSGKIIKLHDDNAVLSHYDPIGITSAMTNSIATIYADGARK</sequence>
<gene>
    <name evidence="2" type="ORF">D8674_038695</name>
</gene>
<feature type="domain" description="At2g35280-like TPR" evidence="1">
    <location>
        <begin position="2"/>
        <end position="42"/>
    </location>
</feature>
<accession>A0A5N5GZ50</accession>
<dbReference type="AlphaFoldDB" id="A0A5N5GZ50"/>
<dbReference type="Proteomes" id="UP000327157">
    <property type="component" value="Unassembled WGS sequence"/>
</dbReference>
<proteinExistence type="predicted"/>
<comment type="caution">
    <text evidence="2">The sequence shown here is derived from an EMBL/GenBank/DDBJ whole genome shotgun (WGS) entry which is preliminary data.</text>
</comment>
<keyword evidence="3" id="KW-1185">Reference proteome</keyword>
<dbReference type="InterPro" id="IPR057136">
    <property type="entry name" value="At2g35280_TPR_dom"/>
</dbReference>
<dbReference type="Pfam" id="PF23310">
    <property type="entry name" value="TPR_27"/>
    <property type="match status" value="1"/>
</dbReference>
<evidence type="ECO:0000259" key="1">
    <source>
        <dbReference type="Pfam" id="PF23310"/>
    </source>
</evidence>
<dbReference type="EMBL" id="SMOL01000316">
    <property type="protein sequence ID" value="KAB2620598.1"/>
    <property type="molecule type" value="Genomic_DNA"/>
</dbReference>
<protein>
    <submittedName>
        <fullName evidence="2">F-box protein</fullName>
    </submittedName>
</protein>
<name>A0A5N5GZ50_9ROSA</name>
<evidence type="ECO:0000313" key="3">
    <source>
        <dbReference type="Proteomes" id="UP000327157"/>
    </source>
</evidence>